<keyword evidence="3 6" id="KW-0812">Transmembrane</keyword>
<evidence type="ECO:0000256" key="2">
    <source>
        <dbReference type="ARBA" id="ARBA00022475"/>
    </source>
</evidence>
<evidence type="ECO:0000256" key="6">
    <source>
        <dbReference type="SAM" id="Phobius"/>
    </source>
</evidence>
<evidence type="ECO:0000256" key="1">
    <source>
        <dbReference type="ARBA" id="ARBA00004651"/>
    </source>
</evidence>
<proteinExistence type="predicted"/>
<gene>
    <name evidence="7" type="ORF">A9Q68_10335</name>
</gene>
<dbReference type="STRING" id="1856638.A9Q68_10335"/>
<dbReference type="NCBIfam" id="NF003155">
    <property type="entry name" value="PRK04125.1"/>
    <property type="match status" value="1"/>
</dbReference>
<keyword evidence="4 6" id="KW-1133">Transmembrane helix</keyword>
<evidence type="ECO:0000313" key="8">
    <source>
        <dbReference type="Proteomes" id="UP000182015"/>
    </source>
</evidence>
<dbReference type="PANTHER" id="PTHR33931:SF4">
    <property type="entry name" value="ANTIHOLIN-LIKE PROTEIN LRGA"/>
    <property type="match status" value="1"/>
</dbReference>
<dbReference type="GO" id="GO:0005886">
    <property type="term" value="C:plasma membrane"/>
    <property type="evidence" value="ECO:0007669"/>
    <property type="project" value="UniProtKB-SubCell"/>
</dbReference>
<evidence type="ECO:0000256" key="4">
    <source>
        <dbReference type="ARBA" id="ARBA00022989"/>
    </source>
</evidence>
<feature type="transmembrane region" description="Helical" evidence="6">
    <location>
        <begin position="63"/>
        <end position="83"/>
    </location>
</feature>
<dbReference type="AlphaFoldDB" id="A0A1L8MK02"/>
<keyword evidence="2" id="KW-1003">Cell membrane</keyword>
<dbReference type="Pfam" id="PF03788">
    <property type="entry name" value="LrgA"/>
    <property type="match status" value="1"/>
</dbReference>
<accession>A0A1L8MK02</accession>
<comment type="caution">
    <text evidence="7">The sequence shown here is derived from an EMBL/GenBank/DDBJ whole genome shotgun (WGS) entry which is preliminary data.</text>
</comment>
<dbReference type="PANTHER" id="PTHR33931">
    <property type="entry name" value="HOLIN-LIKE PROTEIN CIDA-RELATED"/>
    <property type="match status" value="1"/>
</dbReference>
<keyword evidence="7" id="KW-0378">Hydrolase</keyword>
<feature type="transmembrane region" description="Helical" evidence="6">
    <location>
        <begin position="7"/>
        <end position="24"/>
    </location>
</feature>
<comment type="subcellular location">
    <subcellularLocation>
        <location evidence="1">Cell membrane</location>
        <topology evidence="1">Multi-pass membrane protein</topology>
    </subcellularLocation>
</comment>
<dbReference type="GO" id="GO:0016787">
    <property type="term" value="F:hydrolase activity"/>
    <property type="evidence" value="ECO:0007669"/>
    <property type="project" value="UniProtKB-KW"/>
</dbReference>
<evidence type="ECO:0000256" key="5">
    <source>
        <dbReference type="ARBA" id="ARBA00023136"/>
    </source>
</evidence>
<dbReference type="RefSeq" id="WP_071794641.1">
    <property type="nucleotide sequence ID" value="NZ_LZDD01000005.1"/>
</dbReference>
<organism evidence="7 8">
    <name type="scientific">Streptococcus bovimastitidis</name>
    <dbReference type="NCBI Taxonomy" id="1856638"/>
    <lineage>
        <taxon>Bacteria</taxon>
        <taxon>Bacillati</taxon>
        <taxon>Bacillota</taxon>
        <taxon>Bacilli</taxon>
        <taxon>Lactobacillales</taxon>
        <taxon>Streptococcaceae</taxon>
        <taxon>Streptococcus</taxon>
    </lineage>
</organism>
<dbReference type="EMBL" id="LZDD01000005">
    <property type="protein sequence ID" value="OJF71110.1"/>
    <property type="molecule type" value="Genomic_DNA"/>
</dbReference>
<keyword evidence="5 6" id="KW-0472">Membrane</keyword>
<dbReference type="OrthoDB" id="3176438at2"/>
<reference evidence="8" key="1">
    <citation type="submission" date="2016-06" db="EMBL/GenBank/DDBJ databases">
        <authorList>
            <person name="de Vries S.P.W."/>
            <person name="Hadjirin N.F."/>
            <person name="Lay E.M."/>
            <person name="Zadoks R.N."/>
            <person name="Peacock S.J."/>
            <person name="Parkhill J."/>
            <person name="Grant A.J."/>
            <person name="Mcdougall S."/>
            <person name="Holmes M.A."/>
        </authorList>
    </citation>
    <scope>NUCLEOTIDE SEQUENCE [LARGE SCALE GENOMIC DNA]</scope>
    <source>
        <strain evidence="8">NZ1587</strain>
    </source>
</reference>
<name>A0A1L8MK02_9STRE</name>
<sequence length="148" mass="16001">MKKSYSVIYQSVLIGSIVLISKVIESLLPFVMPASVIGLLLMFLALSFNVIKLEQVETVGDALVNNIGLFFVPAGVSVIKSLGLLQANFLLDMVLIFASTLILLVATGWMTQLILQLNTGAVLDKGRDFAKAHQPQAQPLANNKVFAK</sequence>
<dbReference type="Proteomes" id="UP000182015">
    <property type="component" value="Unassembled WGS sequence"/>
</dbReference>
<protein>
    <submittedName>
        <fullName evidence="7">Murein hydrolase transporter LrgA</fullName>
    </submittedName>
</protein>
<dbReference type="InterPro" id="IPR005538">
    <property type="entry name" value="LrgA/CidA"/>
</dbReference>
<feature type="transmembrane region" description="Helical" evidence="6">
    <location>
        <begin position="89"/>
        <end position="109"/>
    </location>
</feature>
<feature type="transmembrane region" description="Helical" evidence="6">
    <location>
        <begin position="30"/>
        <end position="51"/>
    </location>
</feature>
<evidence type="ECO:0000256" key="3">
    <source>
        <dbReference type="ARBA" id="ARBA00022692"/>
    </source>
</evidence>
<keyword evidence="8" id="KW-1185">Reference proteome</keyword>
<evidence type="ECO:0000313" key="7">
    <source>
        <dbReference type="EMBL" id="OJF71110.1"/>
    </source>
</evidence>